<reference evidence="4 5" key="1">
    <citation type="submission" date="2016-10" db="EMBL/GenBank/DDBJ databases">
        <title>Genome sequence of the ascomycete fungus Penicillium subrubescens.</title>
        <authorList>
            <person name="De Vries R.P."/>
            <person name="Peng M."/>
            <person name="Dilokpimol A."/>
            <person name="Hilden K."/>
            <person name="Makela M.R."/>
            <person name="Grigoriev I."/>
            <person name="Riley R."/>
            <person name="Granchi Z."/>
        </authorList>
    </citation>
    <scope>NUCLEOTIDE SEQUENCE [LARGE SCALE GENOMIC DNA]</scope>
    <source>
        <strain evidence="4 5">CBS 132785</strain>
    </source>
</reference>
<dbReference type="OrthoDB" id="1669814at2759"/>
<evidence type="ECO:0000256" key="1">
    <source>
        <dbReference type="ARBA" id="ARBA00006484"/>
    </source>
</evidence>
<dbReference type="PANTHER" id="PTHR24321:SF8">
    <property type="entry name" value="ESTRADIOL 17-BETA-DEHYDROGENASE 8-RELATED"/>
    <property type="match status" value="1"/>
</dbReference>
<dbReference type="Pfam" id="PF13561">
    <property type="entry name" value="adh_short_C2"/>
    <property type="match status" value="1"/>
</dbReference>
<dbReference type="GO" id="GO:0016491">
    <property type="term" value="F:oxidoreductase activity"/>
    <property type="evidence" value="ECO:0007669"/>
    <property type="project" value="UniProtKB-KW"/>
</dbReference>
<dbReference type="Proteomes" id="UP000186955">
    <property type="component" value="Unassembled WGS sequence"/>
</dbReference>
<keyword evidence="3" id="KW-0560">Oxidoreductase</keyword>
<organism evidence="4 5">
    <name type="scientific">Penicillium subrubescens</name>
    <dbReference type="NCBI Taxonomy" id="1316194"/>
    <lineage>
        <taxon>Eukaryota</taxon>
        <taxon>Fungi</taxon>
        <taxon>Dikarya</taxon>
        <taxon>Ascomycota</taxon>
        <taxon>Pezizomycotina</taxon>
        <taxon>Eurotiomycetes</taxon>
        <taxon>Eurotiomycetidae</taxon>
        <taxon>Eurotiales</taxon>
        <taxon>Aspergillaceae</taxon>
        <taxon>Penicillium</taxon>
    </lineage>
</organism>
<dbReference type="PRINTS" id="PR00081">
    <property type="entry name" value="GDHRDH"/>
</dbReference>
<protein>
    <submittedName>
        <fullName evidence="4">3-oxoacyl-[acyl-carrier-protein] reductase FabG</fullName>
    </submittedName>
</protein>
<dbReference type="AlphaFoldDB" id="A0A1Q5TGB9"/>
<proteinExistence type="inferred from homology"/>
<dbReference type="SUPFAM" id="SSF51735">
    <property type="entry name" value="NAD(P)-binding Rossmann-fold domains"/>
    <property type="match status" value="1"/>
</dbReference>
<dbReference type="Gene3D" id="3.40.50.720">
    <property type="entry name" value="NAD(P)-binding Rossmann-like Domain"/>
    <property type="match status" value="1"/>
</dbReference>
<evidence type="ECO:0000313" key="4">
    <source>
        <dbReference type="EMBL" id="OKO99288.1"/>
    </source>
</evidence>
<sequence>MASSIANMTYIIIGGASGMGLATVQTLLARGAQVAVCDISEKNLETLLGSLAPQNSTKCFARIVDVTDRSAIDSFFHAAEEHFGNLNGIANFAGTGGHGLGTEAVWQTTEEEYNFIMNLNVKGLFNVLSSGLDPGFLADRASVVHIGSIFSQKGFLNGAVFAASKHAALGMVRSAAKETEGRARVNCVLPGVIDTPMHRANLARVKNFTPTPATPIPRDGTAQEVANVVIFLLSEESSFVTGDAWNVDGGANA</sequence>
<dbReference type="InterPro" id="IPR002347">
    <property type="entry name" value="SDR_fam"/>
</dbReference>
<dbReference type="InterPro" id="IPR036291">
    <property type="entry name" value="NAD(P)-bd_dom_sf"/>
</dbReference>
<comment type="caution">
    <text evidence="4">The sequence shown here is derived from an EMBL/GenBank/DDBJ whole genome shotgun (WGS) entry which is preliminary data.</text>
</comment>
<evidence type="ECO:0000256" key="2">
    <source>
        <dbReference type="ARBA" id="ARBA00022857"/>
    </source>
</evidence>
<dbReference type="CDD" id="cd05233">
    <property type="entry name" value="SDR_c"/>
    <property type="match status" value="1"/>
</dbReference>
<keyword evidence="5" id="KW-1185">Reference proteome</keyword>
<comment type="similarity">
    <text evidence="1">Belongs to the short-chain dehydrogenases/reductases (SDR) family.</text>
</comment>
<gene>
    <name evidence="4" type="ORF">PENSUB_8675</name>
</gene>
<evidence type="ECO:0000313" key="5">
    <source>
        <dbReference type="Proteomes" id="UP000186955"/>
    </source>
</evidence>
<dbReference type="STRING" id="1316194.A0A1Q5TGB9"/>
<keyword evidence="2" id="KW-0521">NADP</keyword>
<dbReference type="EMBL" id="MNBE01000664">
    <property type="protein sequence ID" value="OKO99288.1"/>
    <property type="molecule type" value="Genomic_DNA"/>
</dbReference>
<accession>A0A1Q5TGB9</accession>
<dbReference type="FunFam" id="3.40.50.720:FF:000084">
    <property type="entry name" value="Short-chain dehydrogenase reductase"/>
    <property type="match status" value="1"/>
</dbReference>
<dbReference type="PANTHER" id="PTHR24321">
    <property type="entry name" value="DEHYDROGENASES, SHORT CHAIN"/>
    <property type="match status" value="1"/>
</dbReference>
<name>A0A1Q5TGB9_9EURO</name>
<evidence type="ECO:0000256" key="3">
    <source>
        <dbReference type="ARBA" id="ARBA00023002"/>
    </source>
</evidence>